<protein>
    <submittedName>
        <fullName evidence="2">Dihydrofolate reductase family protein</fullName>
    </submittedName>
</protein>
<organism evidence="2 3">
    <name type="scientific">Glycomyces luteolus</name>
    <dbReference type="NCBI Taxonomy" id="2670330"/>
    <lineage>
        <taxon>Bacteria</taxon>
        <taxon>Bacillati</taxon>
        <taxon>Actinomycetota</taxon>
        <taxon>Actinomycetes</taxon>
        <taxon>Glycomycetales</taxon>
        <taxon>Glycomycetaceae</taxon>
        <taxon>Glycomyces</taxon>
    </lineage>
</organism>
<accession>A0A9X3P990</accession>
<comment type="caution">
    <text evidence="2">The sequence shown here is derived from an EMBL/GenBank/DDBJ whole genome shotgun (WGS) entry which is preliminary data.</text>
</comment>
<dbReference type="GO" id="GO:0009231">
    <property type="term" value="P:riboflavin biosynthetic process"/>
    <property type="evidence" value="ECO:0007669"/>
    <property type="project" value="InterPro"/>
</dbReference>
<keyword evidence="3" id="KW-1185">Reference proteome</keyword>
<dbReference type="RefSeq" id="WP_270108900.1">
    <property type="nucleotide sequence ID" value="NZ_JAPZVP010000003.1"/>
</dbReference>
<dbReference type="Gene3D" id="3.40.430.10">
    <property type="entry name" value="Dihydrofolate Reductase, subunit A"/>
    <property type="match status" value="1"/>
</dbReference>
<dbReference type="InterPro" id="IPR024072">
    <property type="entry name" value="DHFR-like_dom_sf"/>
</dbReference>
<evidence type="ECO:0000259" key="1">
    <source>
        <dbReference type="Pfam" id="PF01872"/>
    </source>
</evidence>
<evidence type="ECO:0000313" key="3">
    <source>
        <dbReference type="Proteomes" id="UP001146067"/>
    </source>
</evidence>
<feature type="domain" description="Bacterial bifunctional deaminase-reductase C-terminal" evidence="1">
    <location>
        <begin position="8"/>
        <end position="179"/>
    </location>
</feature>
<dbReference type="Proteomes" id="UP001146067">
    <property type="component" value="Unassembled WGS sequence"/>
</dbReference>
<gene>
    <name evidence="2" type="ORF">O1R50_05515</name>
</gene>
<dbReference type="Pfam" id="PF01872">
    <property type="entry name" value="RibD_C"/>
    <property type="match status" value="1"/>
</dbReference>
<sequence>MRKQNRELTYYIGTSLDGYIAGPNDEVEPLMVFADVLEAIKEEWPETLPSFARESFGIADAPNTHFDTLVMGRRTYDPGLAMGVTSPYAHLEQYVFTRSLGADTDKDVNFVDRDPLELVRELKAREGKGIWLCGGANLASALISEIDQIIVKRYPVLFGGGIPMFAGAYEPTAFTLADNRVFESGAAIQTYRKA</sequence>
<reference evidence="2" key="1">
    <citation type="submission" date="2022-12" db="EMBL/GenBank/DDBJ databases">
        <title>Gycomyces niveus sp.nov.,a novel actinomycete isolated from soil in Shouguan.</title>
        <authorList>
            <person name="Yang X."/>
        </authorList>
    </citation>
    <scope>NUCLEOTIDE SEQUENCE</scope>
    <source>
        <strain evidence="2">NEAU-A15</strain>
    </source>
</reference>
<dbReference type="SUPFAM" id="SSF53597">
    <property type="entry name" value="Dihydrofolate reductase-like"/>
    <property type="match status" value="1"/>
</dbReference>
<evidence type="ECO:0000313" key="2">
    <source>
        <dbReference type="EMBL" id="MDA1359070.1"/>
    </source>
</evidence>
<name>A0A9X3P990_9ACTN</name>
<dbReference type="PANTHER" id="PTHR38011">
    <property type="entry name" value="DIHYDROFOLATE REDUCTASE FAMILY PROTEIN (AFU_ORTHOLOGUE AFUA_8G06820)"/>
    <property type="match status" value="1"/>
</dbReference>
<proteinExistence type="predicted"/>
<dbReference type="InterPro" id="IPR050765">
    <property type="entry name" value="Riboflavin_Biosynth_HTPR"/>
</dbReference>
<dbReference type="EMBL" id="JAPZVP010000003">
    <property type="protein sequence ID" value="MDA1359070.1"/>
    <property type="molecule type" value="Genomic_DNA"/>
</dbReference>
<dbReference type="GO" id="GO:0008703">
    <property type="term" value="F:5-amino-6-(5-phosphoribosylamino)uracil reductase activity"/>
    <property type="evidence" value="ECO:0007669"/>
    <property type="project" value="InterPro"/>
</dbReference>
<dbReference type="AlphaFoldDB" id="A0A9X3P990"/>
<dbReference type="InterPro" id="IPR002734">
    <property type="entry name" value="RibDG_C"/>
</dbReference>
<dbReference type="PANTHER" id="PTHR38011:SF11">
    <property type="entry name" value="2,5-DIAMINO-6-RIBOSYLAMINO-4(3H)-PYRIMIDINONE 5'-PHOSPHATE REDUCTASE"/>
    <property type="match status" value="1"/>
</dbReference>